<evidence type="ECO:0000313" key="2">
    <source>
        <dbReference type="Proteomes" id="UP000789366"/>
    </source>
</evidence>
<gene>
    <name evidence="1" type="ORF">SPELUC_LOCUS1153</name>
</gene>
<name>A0ACA9K8J5_9GLOM</name>
<proteinExistence type="predicted"/>
<accession>A0ACA9K8J5</accession>
<comment type="caution">
    <text evidence="1">The sequence shown here is derived from an EMBL/GenBank/DDBJ whole genome shotgun (WGS) entry which is preliminary data.</text>
</comment>
<evidence type="ECO:0000313" key="1">
    <source>
        <dbReference type="EMBL" id="CAG8458587.1"/>
    </source>
</evidence>
<organism evidence="1 2">
    <name type="scientific">Cetraspora pellucida</name>
    <dbReference type="NCBI Taxonomy" id="1433469"/>
    <lineage>
        <taxon>Eukaryota</taxon>
        <taxon>Fungi</taxon>
        <taxon>Fungi incertae sedis</taxon>
        <taxon>Mucoromycota</taxon>
        <taxon>Glomeromycotina</taxon>
        <taxon>Glomeromycetes</taxon>
        <taxon>Diversisporales</taxon>
        <taxon>Gigasporaceae</taxon>
        <taxon>Cetraspora</taxon>
    </lineage>
</organism>
<reference evidence="1" key="1">
    <citation type="submission" date="2021-06" db="EMBL/GenBank/DDBJ databases">
        <authorList>
            <person name="Kallberg Y."/>
            <person name="Tangrot J."/>
            <person name="Rosling A."/>
        </authorList>
    </citation>
    <scope>NUCLEOTIDE SEQUENCE</scope>
    <source>
        <strain evidence="1">28 12/20/2015</strain>
    </source>
</reference>
<dbReference type="Proteomes" id="UP000789366">
    <property type="component" value="Unassembled WGS sequence"/>
</dbReference>
<sequence>MELLSGFKGCIGFLDGTDVILEYKPTKNGETYYITDSIAYKSTSLFQNTQHFFNNEEYLLADCGYQLTLTTIVLYRHPYSSILENAIFNELLAKECVRIKHVNEI</sequence>
<protein>
    <submittedName>
        <fullName evidence="1">15208_t:CDS:1</fullName>
    </submittedName>
</protein>
<dbReference type="EMBL" id="CAJVPW010000565">
    <property type="protein sequence ID" value="CAG8458587.1"/>
    <property type="molecule type" value="Genomic_DNA"/>
</dbReference>
<keyword evidence="2" id="KW-1185">Reference proteome</keyword>